<dbReference type="KEGG" id="rsq:Rsph17025_4143"/>
<dbReference type="InterPro" id="IPR029052">
    <property type="entry name" value="Metallo-depent_PP-like"/>
</dbReference>
<geneLocation type="plasmid" evidence="3">
    <name>pRSPA02</name>
</geneLocation>
<dbReference type="HOGENOM" id="CLU_451186_0_0_5"/>
<evidence type="ECO:0000259" key="2">
    <source>
        <dbReference type="Pfam" id="PF00149"/>
    </source>
</evidence>
<dbReference type="Gene3D" id="3.60.21.10">
    <property type="match status" value="1"/>
</dbReference>
<dbReference type="InterPro" id="IPR004843">
    <property type="entry name" value="Calcineurin-like_PHP"/>
</dbReference>
<feature type="compositionally biased region" description="Low complexity" evidence="1">
    <location>
        <begin position="392"/>
        <end position="401"/>
    </location>
</feature>
<dbReference type="InterPro" id="IPR046574">
    <property type="entry name" value="DUF6634"/>
</dbReference>
<accession>A4X030</accession>
<dbReference type="SUPFAM" id="SSF56300">
    <property type="entry name" value="Metallo-dependent phosphatases"/>
    <property type="match status" value="1"/>
</dbReference>
<feature type="domain" description="Calcineurin-like phosphoesterase" evidence="2">
    <location>
        <begin position="12"/>
        <end position="254"/>
    </location>
</feature>
<evidence type="ECO:0000256" key="1">
    <source>
        <dbReference type="SAM" id="MobiDB-lite"/>
    </source>
</evidence>
<gene>
    <name evidence="3" type="ordered locus">Rsph17025_4143</name>
</gene>
<protein>
    <recommendedName>
        <fullName evidence="2">Calcineurin-like phosphoesterase domain-containing protein</fullName>
    </recommendedName>
</protein>
<dbReference type="BioCyc" id="RSPH349102:G1G8M-4276-MONOMER"/>
<keyword evidence="3" id="KW-0614">Plasmid</keyword>
<proteinExistence type="predicted"/>
<dbReference type="GO" id="GO:0016787">
    <property type="term" value="F:hydrolase activity"/>
    <property type="evidence" value="ECO:0007669"/>
    <property type="project" value="InterPro"/>
</dbReference>
<reference evidence="3" key="1">
    <citation type="submission" date="2007-04" db="EMBL/GenBank/DDBJ databases">
        <title>Complete sequence of plasmid pRSPA02 of Rhodobacter sphaeroides ATCC 17025.</title>
        <authorList>
            <consortium name="US DOE Joint Genome Institute"/>
            <person name="Copeland A."/>
            <person name="Lucas S."/>
            <person name="Lapidus A."/>
            <person name="Barry K."/>
            <person name="Detter J.C."/>
            <person name="Glavina del Rio T."/>
            <person name="Hammon N."/>
            <person name="Israni S."/>
            <person name="Dalin E."/>
            <person name="Tice H."/>
            <person name="Pitluck S."/>
            <person name="Chertkov O."/>
            <person name="Brettin T."/>
            <person name="Bruce D."/>
            <person name="Han C."/>
            <person name="Schmutz J."/>
            <person name="Larimer F."/>
            <person name="Land M."/>
            <person name="Hauser L."/>
            <person name="Kyrpides N."/>
            <person name="Kim E."/>
            <person name="Richardson P."/>
            <person name="Mackenzie C."/>
            <person name="Choudhary M."/>
            <person name="Donohue T.J."/>
            <person name="Kaplan S."/>
        </authorList>
    </citation>
    <scope>NUCLEOTIDE SEQUENCE [LARGE SCALE GENOMIC DNA]</scope>
    <source>
        <strain evidence="3">ATCC 17025</strain>
        <plasmid evidence="3">pRSPA02</plasmid>
    </source>
</reference>
<name>A4X030_CERS5</name>
<feature type="region of interest" description="Disordered" evidence="1">
    <location>
        <begin position="381"/>
        <end position="409"/>
    </location>
</feature>
<dbReference type="PANTHER" id="PTHR37844">
    <property type="entry name" value="SER/THR PROTEIN PHOSPHATASE SUPERFAMILY (AFU_ORTHOLOGUE AFUA_1G14840)"/>
    <property type="match status" value="1"/>
</dbReference>
<organism evidence="3">
    <name type="scientific">Cereibacter sphaeroides (strain ATCC 17025 / ATH 2.4.3)</name>
    <name type="common">Rhodobacter sphaeroides</name>
    <dbReference type="NCBI Taxonomy" id="349102"/>
    <lineage>
        <taxon>Bacteria</taxon>
        <taxon>Pseudomonadati</taxon>
        <taxon>Pseudomonadota</taxon>
        <taxon>Alphaproteobacteria</taxon>
        <taxon>Rhodobacterales</taxon>
        <taxon>Paracoccaceae</taxon>
        <taxon>Cereibacter</taxon>
    </lineage>
</organism>
<dbReference type="Pfam" id="PF20339">
    <property type="entry name" value="DUF6634"/>
    <property type="match status" value="1"/>
</dbReference>
<dbReference type="PANTHER" id="PTHR37844:SF2">
    <property type="entry name" value="SER_THR PROTEIN PHOSPHATASE SUPERFAMILY (AFU_ORTHOLOGUE AFUA_1G14840)"/>
    <property type="match status" value="1"/>
</dbReference>
<dbReference type="AlphaFoldDB" id="A4X030"/>
<sequence length="605" mass="66349">MTHHEIPYRTGRLVVLGDLHHDSHARRQRDPFETLAVGPDFWRDADALIIAGDLADVPKLNWPRALAFLSGRLPPERVFIVPGNHDYYMHTLDGDDVLRRLAEAAGARLLQKSELRHGKTRIFGCTLWTDFALAGRPEDAMEMARRRLHDYGRISKSDPDARLALDVEARRRFVPIVPEDTVAVHQDHRAWLAAALATPHFAGEAGRTIVVTHHGPHPATTGPVDELTPAFHSDLGDLIAAGRPAVWLFGHSHRRLAATVGTTEIRNVSIGYSGEVRGVDERPLIDLCQIAFDASIPAAPLAPEHPLRRWSAGQLTTAGACAALGLRDGAELLLAAGAAGVPMPRPSDAEIERQATLFDWLLSEATDAPLSAGAAASAEQLPGTVVSEEPARTTARAVPARSEPPEAERHARLRSLTLPVIDEGNIRAIRFSDVPADLRIDFERHMIGSACPVIGGEDHAYLHDWLLFLERHQAAAHDALWRVSLQLGAAGPADLDLADAPRLDDWVAVRDSRYGGCFLLGTPSGHPWCCGPVSTTSRLCGLDPDVRWARTVTRWYRLGSPSDMDSLIERWGPPVGRYRTHVLTLDEVQNIIATDRAQVRSHRRS</sequence>
<dbReference type="Pfam" id="PF00149">
    <property type="entry name" value="Metallophos"/>
    <property type="match status" value="1"/>
</dbReference>
<dbReference type="EMBL" id="CP000663">
    <property type="protein sequence ID" value="ABP72994.1"/>
    <property type="molecule type" value="Genomic_DNA"/>
</dbReference>
<evidence type="ECO:0000313" key="3">
    <source>
        <dbReference type="EMBL" id="ABP72994.1"/>
    </source>
</evidence>